<dbReference type="RefSeq" id="WP_165244096.1">
    <property type="nucleotide sequence ID" value="NZ_JAAKZV010000278.1"/>
</dbReference>
<reference evidence="2 3" key="1">
    <citation type="submission" date="2020-02" db="EMBL/GenBank/DDBJ databases">
        <title>Whole-genome analyses of novel actinobacteria.</title>
        <authorList>
            <person name="Sahin N."/>
        </authorList>
    </citation>
    <scope>NUCLEOTIDE SEQUENCE [LARGE SCALE GENOMIC DNA]</scope>
    <source>
        <strain evidence="2 3">A7024</strain>
    </source>
</reference>
<proteinExistence type="predicted"/>
<evidence type="ECO:0000313" key="2">
    <source>
        <dbReference type="EMBL" id="NGN69294.1"/>
    </source>
</evidence>
<sequence>MTGSRAAEPMTGVRAPDGLRVHQTEALAELERVFAGGRRRAWVVLPPGTGKTLAGLEAARRLGRPVVVLGPNTAIQGQWVREWTQRFENAPAAGTGRALADAVNVLTYQALANFDPDAEVDEEGGAAGSHIERLRPQGREVVEAMRGLGAFTLLLDECHHLLDTWGELVAELLRELPEATVIGLTATPPERLTRAEAELVDELFGPAVTGPSIPAAVREGFLAPFAELAWLTAPTAEEAQWLAAEAERFTELTTDLLDPGFASVPFLEWLDERVVARRRAGSDRPAMPWPRFEREHPELAAAALRFHHAGLLALPEGARVREEHRHAPGAADWVCLLDDYVMRCLRRSGAAGDAAAVEAIRAALPAVGYALTARGVRGGRSPVDRVLARSAAKTRAVREILGAEHAALGDRLRAVVLCDYERATATLPARLTGVLDEQAGAARLVLAELLADERTAALEPVLVTGRTVAASARTAKALAEFCVAREPGLRLDPVAGDGLVELTGTGGWQSRRWVPLVTRFFEEGGARVLIGTRAMLGEGWDARGVNTLVDLTEATTATAVVQTRGRALRTDPAWPEKTAHTWSVVCVAAGHPKGAADFERFVRKHEGYFGITDAGEVMAGVAHVHAGLSPYAPPEEGEFDRFNAVMLRRAEERPRVRELWRVGEPYDDRLVHTVRVAGGGVRRGPAAVGGAVAGAPVPPG</sequence>
<dbReference type="Proteomes" id="UP000481583">
    <property type="component" value="Unassembled WGS sequence"/>
</dbReference>
<dbReference type="AlphaFoldDB" id="A0A6G4UAU0"/>
<keyword evidence="2" id="KW-0347">Helicase</keyword>
<dbReference type="PANTHER" id="PTHR47396:SF1">
    <property type="entry name" value="ATP-DEPENDENT HELICASE IRC3-RELATED"/>
    <property type="match status" value="1"/>
</dbReference>
<dbReference type="InterPro" id="IPR006935">
    <property type="entry name" value="Helicase/UvrB_N"/>
</dbReference>
<dbReference type="SUPFAM" id="SSF52540">
    <property type="entry name" value="P-loop containing nucleoside triphosphate hydrolases"/>
    <property type="match status" value="2"/>
</dbReference>
<evidence type="ECO:0000259" key="1">
    <source>
        <dbReference type="PROSITE" id="PS51192"/>
    </source>
</evidence>
<gene>
    <name evidence="2" type="ORF">G5C51_36085</name>
</gene>
<organism evidence="2 3">
    <name type="scientific">Streptomyces coryli</name>
    <dbReference type="NCBI Taxonomy" id="1128680"/>
    <lineage>
        <taxon>Bacteria</taxon>
        <taxon>Bacillati</taxon>
        <taxon>Actinomycetota</taxon>
        <taxon>Actinomycetes</taxon>
        <taxon>Kitasatosporales</taxon>
        <taxon>Streptomycetaceae</taxon>
        <taxon>Streptomyces</taxon>
    </lineage>
</organism>
<keyword evidence="2" id="KW-0378">Hydrolase</keyword>
<feature type="non-terminal residue" evidence="2">
    <location>
        <position position="700"/>
    </location>
</feature>
<name>A0A6G4UAU0_9ACTN</name>
<comment type="caution">
    <text evidence="2">The sequence shown here is derived from an EMBL/GenBank/DDBJ whole genome shotgun (WGS) entry which is preliminary data.</text>
</comment>
<dbReference type="EMBL" id="JAAKZV010000278">
    <property type="protein sequence ID" value="NGN69294.1"/>
    <property type="molecule type" value="Genomic_DNA"/>
</dbReference>
<dbReference type="PANTHER" id="PTHR47396">
    <property type="entry name" value="TYPE I RESTRICTION ENZYME ECOKI R PROTEIN"/>
    <property type="match status" value="1"/>
</dbReference>
<feature type="domain" description="Helicase ATP-binding" evidence="1">
    <location>
        <begin position="32"/>
        <end position="206"/>
    </location>
</feature>
<dbReference type="Pfam" id="PF04851">
    <property type="entry name" value="ResIII"/>
    <property type="match status" value="1"/>
</dbReference>
<protein>
    <submittedName>
        <fullName evidence="2">DEAD/DEAH box helicase family protein</fullName>
    </submittedName>
</protein>
<dbReference type="CDD" id="cd18785">
    <property type="entry name" value="SF2_C"/>
    <property type="match status" value="1"/>
</dbReference>
<accession>A0A6G4UAU0</accession>
<dbReference type="GO" id="GO:0005829">
    <property type="term" value="C:cytosol"/>
    <property type="evidence" value="ECO:0007669"/>
    <property type="project" value="TreeGrafter"/>
</dbReference>
<dbReference type="GO" id="GO:0003677">
    <property type="term" value="F:DNA binding"/>
    <property type="evidence" value="ECO:0007669"/>
    <property type="project" value="InterPro"/>
</dbReference>
<dbReference type="GO" id="GO:0004386">
    <property type="term" value="F:helicase activity"/>
    <property type="evidence" value="ECO:0007669"/>
    <property type="project" value="UniProtKB-KW"/>
</dbReference>
<dbReference type="Gene3D" id="3.40.50.300">
    <property type="entry name" value="P-loop containing nucleotide triphosphate hydrolases"/>
    <property type="match status" value="2"/>
</dbReference>
<dbReference type="InterPro" id="IPR050742">
    <property type="entry name" value="Helicase_Restrict-Modif_Enz"/>
</dbReference>
<evidence type="ECO:0000313" key="3">
    <source>
        <dbReference type="Proteomes" id="UP000481583"/>
    </source>
</evidence>
<dbReference type="SMART" id="SM00487">
    <property type="entry name" value="DEXDc"/>
    <property type="match status" value="1"/>
</dbReference>
<keyword evidence="2" id="KW-0067">ATP-binding</keyword>
<keyword evidence="3" id="KW-1185">Reference proteome</keyword>
<dbReference type="InterPro" id="IPR027417">
    <property type="entry name" value="P-loop_NTPase"/>
</dbReference>
<dbReference type="GO" id="GO:0005524">
    <property type="term" value="F:ATP binding"/>
    <property type="evidence" value="ECO:0007669"/>
    <property type="project" value="InterPro"/>
</dbReference>
<dbReference type="GO" id="GO:0016787">
    <property type="term" value="F:hydrolase activity"/>
    <property type="evidence" value="ECO:0007669"/>
    <property type="project" value="InterPro"/>
</dbReference>
<dbReference type="InterPro" id="IPR014001">
    <property type="entry name" value="Helicase_ATP-bd"/>
</dbReference>
<keyword evidence="2" id="KW-0547">Nucleotide-binding</keyword>
<dbReference type="PROSITE" id="PS51192">
    <property type="entry name" value="HELICASE_ATP_BIND_1"/>
    <property type="match status" value="1"/>
</dbReference>